<sequence length="122" mass="13500">MALKRINKRLNWTTHQTKQKPAKSAACSKQAPGSEGCEGTVSVYFPCICEVLEYTSRSRSEALTQDYVQWVNVAAERQDCGSIKVVGARQTTVAQACGRARPCTPARPLHGTRAPRHLQTLW</sequence>
<evidence type="ECO:0000256" key="1">
    <source>
        <dbReference type="SAM" id="MobiDB-lite"/>
    </source>
</evidence>
<gene>
    <name evidence="2" type="ORF">E2C01_010331</name>
</gene>
<protein>
    <submittedName>
        <fullName evidence="2">Uncharacterized protein</fullName>
    </submittedName>
</protein>
<feature type="region of interest" description="Disordered" evidence="1">
    <location>
        <begin position="14"/>
        <end position="39"/>
    </location>
</feature>
<organism evidence="2 3">
    <name type="scientific">Portunus trituberculatus</name>
    <name type="common">Swimming crab</name>
    <name type="synonym">Neptunus trituberculatus</name>
    <dbReference type="NCBI Taxonomy" id="210409"/>
    <lineage>
        <taxon>Eukaryota</taxon>
        <taxon>Metazoa</taxon>
        <taxon>Ecdysozoa</taxon>
        <taxon>Arthropoda</taxon>
        <taxon>Crustacea</taxon>
        <taxon>Multicrustacea</taxon>
        <taxon>Malacostraca</taxon>
        <taxon>Eumalacostraca</taxon>
        <taxon>Eucarida</taxon>
        <taxon>Decapoda</taxon>
        <taxon>Pleocyemata</taxon>
        <taxon>Brachyura</taxon>
        <taxon>Eubrachyura</taxon>
        <taxon>Portunoidea</taxon>
        <taxon>Portunidae</taxon>
        <taxon>Portuninae</taxon>
        <taxon>Portunus</taxon>
    </lineage>
</organism>
<dbReference type="EMBL" id="VSRR010000591">
    <property type="protein sequence ID" value="MPC17472.1"/>
    <property type="molecule type" value="Genomic_DNA"/>
</dbReference>
<accession>A0A5B7D8E4</accession>
<reference evidence="2 3" key="1">
    <citation type="submission" date="2019-05" db="EMBL/GenBank/DDBJ databases">
        <title>Another draft genome of Portunus trituberculatus and its Hox gene families provides insights of decapod evolution.</title>
        <authorList>
            <person name="Jeong J.-H."/>
            <person name="Song I."/>
            <person name="Kim S."/>
            <person name="Choi T."/>
            <person name="Kim D."/>
            <person name="Ryu S."/>
            <person name="Kim W."/>
        </authorList>
    </citation>
    <scope>NUCLEOTIDE SEQUENCE [LARGE SCALE GENOMIC DNA]</scope>
    <source>
        <tissue evidence="2">Muscle</tissue>
    </source>
</reference>
<evidence type="ECO:0000313" key="3">
    <source>
        <dbReference type="Proteomes" id="UP000324222"/>
    </source>
</evidence>
<dbReference type="AlphaFoldDB" id="A0A5B7D8E4"/>
<comment type="caution">
    <text evidence="2">The sequence shown here is derived from an EMBL/GenBank/DDBJ whole genome shotgun (WGS) entry which is preliminary data.</text>
</comment>
<keyword evidence="3" id="KW-1185">Reference proteome</keyword>
<proteinExistence type="predicted"/>
<evidence type="ECO:0000313" key="2">
    <source>
        <dbReference type="EMBL" id="MPC17472.1"/>
    </source>
</evidence>
<name>A0A5B7D8E4_PORTR</name>
<dbReference type="Proteomes" id="UP000324222">
    <property type="component" value="Unassembled WGS sequence"/>
</dbReference>